<protein>
    <submittedName>
        <fullName evidence="1">Uncharacterized protein</fullName>
    </submittedName>
</protein>
<keyword evidence="2" id="KW-1185">Reference proteome</keyword>
<evidence type="ECO:0000313" key="1">
    <source>
        <dbReference type="EMBL" id="OTG29205.1"/>
    </source>
</evidence>
<accession>A0A251V0S4</accession>
<evidence type="ECO:0000313" key="2">
    <source>
        <dbReference type="Proteomes" id="UP000215914"/>
    </source>
</evidence>
<proteinExistence type="predicted"/>
<dbReference type="AlphaFoldDB" id="A0A251V0S4"/>
<dbReference type="Proteomes" id="UP000215914">
    <property type="component" value="Chromosome 4"/>
</dbReference>
<gene>
    <name evidence="1" type="ORF">HannXRQ_Chr04g0119671</name>
</gene>
<sequence>MILSNPMFYYVTIVDCLLHIGWTRALVTLKLERRLFVFIWLLSKESINEIKRNLKYHVL</sequence>
<reference evidence="2" key="1">
    <citation type="journal article" date="2017" name="Nature">
        <title>The sunflower genome provides insights into oil metabolism, flowering and Asterid evolution.</title>
        <authorList>
            <person name="Badouin H."/>
            <person name="Gouzy J."/>
            <person name="Grassa C.J."/>
            <person name="Murat F."/>
            <person name="Staton S.E."/>
            <person name="Cottret L."/>
            <person name="Lelandais-Briere C."/>
            <person name="Owens G.L."/>
            <person name="Carrere S."/>
            <person name="Mayjonade B."/>
            <person name="Legrand L."/>
            <person name="Gill N."/>
            <person name="Kane N.C."/>
            <person name="Bowers J.E."/>
            <person name="Hubner S."/>
            <person name="Bellec A."/>
            <person name="Berard A."/>
            <person name="Berges H."/>
            <person name="Blanchet N."/>
            <person name="Boniface M.C."/>
            <person name="Brunel D."/>
            <person name="Catrice O."/>
            <person name="Chaidir N."/>
            <person name="Claudel C."/>
            <person name="Donnadieu C."/>
            <person name="Faraut T."/>
            <person name="Fievet G."/>
            <person name="Helmstetter N."/>
            <person name="King M."/>
            <person name="Knapp S.J."/>
            <person name="Lai Z."/>
            <person name="Le Paslier M.C."/>
            <person name="Lippi Y."/>
            <person name="Lorenzon L."/>
            <person name="Mandel J.R."/>
            <person name="Marage G."/>
            <person name="Marchand G."/>
            <person name="Marquand E."/>
            <person name="Bret-Mestries E."/>
            <person name="Morien E."/>
            <person name="Nambeesan S."/>
            <person name="Nguyen T."/>
            <person name="Pegot-Espagnet P."/>
            <person name="Pouilly N."/>
            <person name="Raftis F."/>
            <person name="Sallet E."/>
            <person name="Schiex T."/>
            <person name="Thomas J."/>
            <person name="Vandecasteele C."/>
            <person name="Vares D."/>
            <person name="Vear F."/>
            <person name="Vautrin S."/>
            <person name="Crespi M."/>
            <person name="Mangin B."/>
            <person name="Burke J.M."/>
            <person name="Salse J."/>
            <person name="Munos S."/>
            <person name="Vincourt P."/>
            <person name="Rieseberg L.H."/>
            <person name="Langlade N.B."/>
        </authorList>
    </citation>
    <scope>NUCLEOTIDE SEQUENCE [LARGE SCALE GENOMIC DNA]</scope>
    <source>
        <strain evidence="2">cv. SF193</strain>
    </source>
</reference>
<dbReference type="EMBL" id="CM007893">
    <property type="protein sequence ID" value="OTG29205.1"/>
    <property type="molecule type" value="Genomic_DNA"/>
</dbReference>
<organism evidence="1 2">
    <name type="scientific">Helianthus annuus</name>
    <name type="common">Common sunflower</name>
    <dbReference type="NCBI Taxonomy" id="4232"/>
    <lineage>
        <taxon>Eukaryota</taxon>
        <taxon>Viridiplantae</taxon>
        <taxon>Streptophyta</taxon>
        <taxon>Embryophyta</taxon>
        <taxon>Tracheophyta</taxon>
        <taxon>Spermatophyta</taxon>
        <taxon>Magnoliopsida</taxon>
        <taxon>eudicotyledons</taxon>
        <taxon>Gunneridae</taxon>
        <taxon>Pentapetalae</taxon>
        <taxon>asterids</taxon>
        <taxon>campanulids</taxon>
        <taxon>Asterales</taxon>
        <taxon>Asteraceae</taxon>
        <taxon>Asteroideae</taxon>
        <taxon>Heliantheae alliance</taxon>
        <taxon>Heliantheae</taxon>
        <taxon>Helianthus</taxon>
    </lineage>
</organism>
<name>A0A251V0S4_HELAN</name>
<dbReference type="InParanoid" id="A0A251V0S4"/>